<reference evidence="3 4" key="1">
    <citation type="submission" date="2019-08" db="EMBL/GenBank/DDBJ databases">
        <title>The genome of the soybean aphid Biotype 1, its phylome, world population structure and adaptation to the North American continent.</title>
        <authorList>
            <person name="Giordano R."/>
            <person name="Donthu R.K."/>
            <person name="Hernandez A.G."/>
            <person name="Wright C.L."/>
            <person name="Zimin A.V."/>
        </authorList>
    </citation>
    <scope>NUCLEOTIDE SEQUENCE [LARGE SCALE GENOMIC DNA]</scope>
    <source>
        <tissue evidence="3">Whole aphids</tissue>
    </source>
</reference>
<keyword evidence="4" id="KW-1185">Reference proteome</keyword>
<evidence type="ECO:0000313" key="3">
    <source>
        <dbReference type="EMBL" id="KAE9524963.1"/>
    </source>
</evidence>
<feature type="transmembrane region" description="Helical" evidence="2">
    <location>
        <begin position="136"/>
        <end position="156"/>
    </location>
</feature>
<comment type="caution">
    <text evidence="3">The sequence shown here is derived from an EMBL/GenBank/DDBJ whole genome shotgun (WGS) entry which is preliminary data.</text>
</comment>
<dbReference type="Proteomes" id="UP000475862">
    <property type="component" value="Unassembled WGS sequence"/>
</dbReference>
<accession>A0A6G0T2V0</accession>
<feature type="transmembrane region" description="Helical" evidence="2">
    <location>
        <begin position="162"/>
        <end position="187"/>
    </location>
</feature>
<proteinExistence type="predicted"/>
<keyword evidence="2" id="KW-1133">Transmembrane helix</keyword>
<name>A0A6G0T2V0_APHGL</name>
<organism evidence="3 4">
    <name type="scientific">Aphis glycines</name>
    <name type="common">Soybean aphid</name>
    <dbReference type="NCBI Taxonomy" id="307491"/>
    <lineage>
        <taxon>Eukaryota</taxon>
        <taxon>Metazoa</taxon>
        <taxon>Ecdysozoa</taxon>
        <taxon>Arthropoda</taxon>
        <taxon>Hexapoda</taxon>
        <taxon>Insecta</taxon>
        <taxon>Pterygota</taxon>
        <taxon>Neoptera</taxon>
        <taxon>Paraneoptera</taxon>
        <taxon>Hemiptera</taxon>
        <taxon>Sternorrhyncha</taxon>
        <taxon>Aphidomorpha</taxon>
        <taxon>Aphidoidea</taxon>
        <taxon>Aphididae</taxon>
        <taxon>Aphidini</taxon>
        <taxon>Aphis</taxon>
        <taxon>Aphis</taxon>
    </lineage>
</organism>
<dbReference type="AlphaFoldDB" id="A0A6G0T2V0"/>
<protein>
    <submittedName>
        <fullName evidence="3">Uncharacterized protein</fullName>
    </submittedName>
</protein>
<keyword evidence="2" id="KW-0472">Membrane</keyword>
<feature type="region of interest" description="Disordered" evidence="1">
    <location>
        <begin position="1"/>
        <end position="28"/>
    </location>
</feature>
<feature type="transmembrane region" description="Helical" evidence="2">
    <location>
        <begin position="71"/>
        <end position="93"/>
    </location>
</feature>
<sequence>MSSSSSPEPSPDDAIGPAPLSSPPWNTSSMSHSTSSPWYAFFSRLVRALSANTCSLSRLLGRVTSTGTSGFLFWFLMPSFITSLASIPATGVLNGLDHSHLIVAHFVRQSLPKVFCGRHVGADVFKQPVECERRTSLVFFFVFETVILVILFPVLVSSTVGTVLRTIVVLVLPLLLLLLLILPYVAFCLDDYFIFTSDLRRHRRFHVVIFVVFVILVVFVVHIVFAVSVGFTRVLVFSVVHHSSLLVIVVVVDVRHVAATAPTRWTQRRFTAVGEHLLNTNTSLIQFPHNIQFRWILFSRHKQFSWKFIMPSDIFTLIGMTTSSMLNGPNRRFFTFSMISANEKPLYCTLMFMCIQIEKKNNYPMTYPKTRSSLDRVASGPGRTFWKRQMTFLAALKLKKNTYRSDKPYKITHLASNANWLFITYGEEVFQHLNDVRVARVVILFQVPKQILEKVRILFVHHSVSLFEHVVKTHSGLVQHVPELFLCTCRLGFLTKSAVYRRTYFCPHLPIAVRSFRDNTFLAIFHKLAKMRLYIRQHKLQFV</sequence>
<gene>
    <name evidence="3" type="ORF">AGLY_015013</name>
</gene>
<evidence type="ECO:0000256" key="2">
    <source>
        <dbReference type="SAM" id="Phobius"/>
    </source>
</evidence>
<dbReference type="EMBL" id="VYZN01000065">
    <property type="protein sequence ID" value="KAE9524963.1"/>
    <property type="molecule type" value="Genomic_DNA"/>
</dbReference>
<keyword evidence="2" id="KW-0812">Transmembrane</keyword>
<feature type="transmembrane region" description="Helical" evidence="2">
    <location>
        <begin position="207"/>
        <end position="228"/>
    </location>
</feature>
<evidence type="ECO:0000313" key="4">
    <source>
        <dbReference type="Proteomes" id="UP000475862"/>
    </source>
</evidence>
<feature type="transmembrane region" description="Helical" evidence="2">
    <location>
        <begin position="234"/>
        <end position="254"/>
    </location>
</feature>
<evidence type="ECO:0000256" key="1">
    <source>
        <dbReference type="SAM" id="MobiDB-lite"/>
    </source>
</evidence>